<dbReference type="InterPro" id="IPR005502">
    <property type="entry name" value="Ribosyl_crysJ1"/>
</dbReference>
<dbReference type="RefSeq" id="WP_344187098.1">
    <property type="nucleotide sequence ID" value="NZ_BAAAND010000001.1"/>
</dbReference>
<dbReference type="Pfam" id="PF03747">
    <property type="entry name" value="ADP_ribosyl_GH"/>
    <property type="match status" value="1"/>
</dbReference>
<evidence type="ECO:0000313" key="2">
    <source>
        <dbReference type="Proteomes" id="UP001500190"/>
    </source>
</evidence>
<reference evidence="1 2" key="1">
    <citation type="journal article" date="2019" name="Int. J. Syst. Evol. Microbiol.">
        <title>The Global Catalogue of Microorganisms (GCM) 10K type strain sequencing project: providing services to taxonomists for standard genome sequencing and annotation.</title>
        <authorList>
            <consortium name="The Broad Institute Genomics Platform"/>
            <consortium name="The Broad Institute Genome Sequencing Center for Infectious Disease"/>
            <person name="Wu L."/>
            <person name="Ma J."/>
        </authorList>
    </citation>
    <scope>NUCLEOTIDE SEQUENCE [LARGE SCALE GENOMIC DNA]</scope>
    <source>
        <strain evidence="1 2">JCM 14304</strain>
    </source>
</reference>
<proteinExistence type="predicted"/>
<comment type="caution">
    <text evidence="1">The sequence shown here is derived from an EMBL/GenBank/DDBJ whole genome shotgun (WGS) entry which is preliminary data.</text>
</comment>
<dbReference type="Gene3D" id="1.10.4080.10">
    <property type="entry name" value="ADP-ribosylation/Crystallin J1"/>
    <property type="match status" value="1"/>
</dbReference>
<organism evidence="1 2">
    <name type="scientific">Kribbella karoonensis</name>
    <dbReference type="NCBI Taxonomy" id="324851"/>
    <lineage>
        <taxon>Bacteria</taxon>
        <taxon>Bacillati</taxon>
        <taxon>Actinomycetota</taxon>
        <taxon>Actinomycetes</taxon>
        <taxon>Propionibacteriales</taxon>
        <taxon>Kribbellaceae</taxon>
        <taxon>Kribbella</taxon>
    </lineage>
</organism>
<gene>
    <name evidence="1" type="ORF">GCM10009742_00440</name>
</gene>
<evidence type="ECO:0000313" key="1">
    <source>
        <dbReference type="EMBL" id="GAA1563270.1"/>
    </source>
</evidence>
<dbReference type="SUPFAM" id="SSF101478">
    <property type="entry name" value="ADP-ribosylglycohydrolase"/>
    <property type="match status" value="1"/>
</dbReference>
<name>A0ABN2CRW9_9ACTN</name>
<keyword evidence="2" id="KW-1185">Reference proteome</keyword>
<dbReference type="InterPro" id="IPR036705">
    <property type="entry name" value="Ribosyl_crysJ1_sf"/>
</dbReference>
<sequence length="447" mass="49482">MTELGSGYSSHFHDAMQPVNLLVDEVRQRRETGYDVDALVQEANRTDPGDRDAVLDLVDRMSLAQRLPGWTYVEPDGLGDIEDTLDGRPAASAVPEAELTDRIGAGWLGRIAGCNLGKPVESGDYWTTDRIRDYLKLADAYPLRDYVPVLDPMPDGFRLVPCWPETTRGNVHGSARDDDIDYAILALHLLETHGDELRTEDVGRAWTRLFPIEQVYTAERAAYLNLVNGFTVPEAARRRNPYREWIGAQIRGDVFGYVHAGDPWSAAQLSYRDAALSHVGNGIYGEMWAAALVAAAFTASSPREVVERATGVVPPESRLAEALRDVLALYDSQVAWEVALGRVQERYGHYSWVHTINNAAIVALALLWSEDDWMTGVGRVVMSGWDTDSNGATVGSVLGVLTGTRGLPEHMIAPLEDRTRSALFGFDHARISDLAERTVRLAVQRRR</sequence>
<dbReference type="EMBL" id="BAAAND010000001">
    <property type="protein sequence ID" value="GAA1563270.1"/>
    <property type="molecule type" value="Genomic_DNA"/>
</dbReference>
<dbReference type="Proteomes" id="UP001500190">
    <property type="component" value="Unassembled WGS sequence"/>
</dbReference>
<protein>
    <submittedName>
        <fullName evidence="1">ADP-ribosylglycohydrolase family protein</fullName>
    </submittedName>
</protein>
<accession>A0ABN2CRW9</accession>